<reference evidence="4" key="2">
    <citation type="journal article" date="2015" name="Fish Shellfish Immunol.">
        <title>Early steps in the European eel (Anguilla anguilla)-Vibrio vulnificus interaction in the gills: Role of the RtxA13 toxin.</title>
        <authorList>
            <person name="Callol A."/>
            <person name="Pajuelo D."/>
            <person name="Ebbesson L."/>
            <person name="Teles M."/>
            <person name="MacKenzie S."/>
            <person name="Amaro C."/>
        </authorList>
    </citation>
    <scope>NUCLEOTIDE SEQUENCE</scope>
</reference>
<keyword evidence="1" id="KW-0175">Coiled coil</keyword>
<dbReference type="Gene3D" id="4.10.860.20">
    <property type="entry name" value="Rabenosyn, Rab binding domain"/>
    <property type="match status" value="1"/>
</dbReference>
<evidence type="ECO:0000256" key="1">
    <source>
        <dbReference type="SAM" id="Coils"/>
    </source>
</evidence>
<evidence type="ECO:0000313" key="4">
    <source>
        <dbReference type="EMBL" id="JAH60494.1"/>
    </source>
</evidence>
<evidence type="ECO:0000259" key="3">
    <source>
        <dbReference type="Pfam" id="PF11464"/>
    </source>
</evidence>
<reference evidence="4" key="1">
    <citation type="submission" date="2014-11" db="EMBL/GenBank/DDBJ databases">
        <authorList>
            <person name="Amaro Gonzalez C."/>
        </authorList>
    </citation>
    <scope>NUCLEOTIDE SEQUENCE</scope>
</reference>
<organism evidence="4">
    <name type="scientific">Anguilla anguilla</name>
    <name type="common">European freshwater eel</name>
    <name type="synonym">Muraena anguilla</name>
    <dbReference type="NCBI Taxonomy" id="7936"/>
    <lineage>
        <taxon>Eukaryota</taxon>
        <taxon>Metazoa</taxon>
        <taxon>Chordata</taxon>
        <taxon>Craniata</taxon>
        <taxon>Vertebrata</taxon>
        <taxon>Euteleostomi</taxon>
        <taxon>Actinopterygii</taxon>
        <taxon>Neopterygii</taxon>
        <taxon>Teleostei</taxon>
        <taxon>Anguilliformes</taxon>
        <taxon>Anguillidae</taxon>
        <taxon>Anguilla</taxon>
    </lineage>
</organism>
<feature type="domain" description="Rabenosyn Rab binding" evidence="3">
    <location>
        <begin position="43"/>
        <end position="83"/>
    </location>
</feature>
<dbReference type="SUPFAM" id="SSF140125">
    <property type="entry name" value="Rabenosyn-5 Rab-binding domain-like"/>
    <property type="match status" value="1"/>
</dbReference>
<dbReference type="EMBL" id="GBXM01048083">
    <property type="protein sequence ID" value="JAH60494.1"/>
    <property type="molecule type" value="Transcribed_RNA"/>
</dbReference>
<accession>A0A0E9U3J2</accession>
<sequence>MRRMKGTLSARPLIPRCEPSNQGSLPTPFEEDNEPDIIEEELLLQQIDNIRAYIFDAKLNGRTDEVELLSENLRDLQRTLQEQRSKTQ</sequence>
<feature type="coiled-coil region" evidence="1">
    <location>
        <begin position="59"/>
        <end position="86"/>
    </location>
</feature>
<feature type="region of interest" description="Disordered" evidence="2">
    <location>
        <begin position="1"/>
        <end position="32"/>
    </location>
</feature>
<evidence type="ECO:0000256" key="2">
    <source>
        <dbReference type="SAM" id="MobiDB-lite"/>
    </source>
</evidence>
<dbReference type="AlphaFoldDB" id="A0A0E9U3J2"/>
<name>A0A0E9U3J2_ANGAN</name>
<dbReference type="InterPro" id="IPR036531">
    <property type="entry name" value="Rbsn_Rab-bd_sf"/>
</dbReference>
<dbReference type="Pfam" id="PF11464">
    <property type="entry name" value="Rbsn"/>
    <property type="match status" value="1"/>
</dbReference>
<dbReference type="InterPro" id="IPR021565">
    <property type="entry name" value="Rbsn_Rab-bd"/>
</dbReference>
<protein>
    <recommendedName>
        <fullName evidence="3">Rabenosyn Rab binding domain-containing protein</fullName>
    </recommendedName>
</protein>
<proteinExistence type="predicted"/>